<comment type="similarity">
    <text evidence="1 3">Belongs to the short-chain dehydrogenases/reductases (SDR) family.</text>
</comment>
<evidence type="ECO:0000256" key="3">
    <source>
        <dbReference type="RuleBase" id="RU000363"/>
    </source>
</evidence>
<accession>Q2S7X4</accession>
<dbReference type="EMBL" id="CP000155">
    <property type="protein sequence ID" value="ABC33250.1"/>
    <property type="molecule type" value="Genomic_DNA"/>
</dbReference>
<evidence type="ECO:0000313" key="6">
    <source>
        <dbReference type="Proteomes" id="UP000000238"/>
    </source>
</evidence>
<dbReference type="InterPro" id="IPR057326">
    <property type="entry name" value="KR_dom"/>
</dbReference>
<dbReference type="AlphaFoldDB" id="Q2S7X4"/>
<keyword evidence="2" id="KW-0560">Oxidoreductase</keyword>
<dbReference type="STRING" id="349521.HCH_06616"/>
<dbReference type="OrthoDB" id="7301144at2"/>
<dbReference type="Pfam" id="PF00106">
    <property type="entry name" value="adh_short"/>
    <property type="match status" value="1"/>
</dbReference>
<dbReference type="SUPFAM" id="SSF51735">
    <property type="entry name" value="NAD(P)-binding Rossmann-fold domains"/>
    <property type="match status" value="1"/>
</dbReference>
<dbReference type="Proteomes" id="UP000000238">
    <property type="component" value="Chromosome"/>
</dbReference>
<sequence length="266" mass="29076">MQLKDKTILLTGATGGIGEALALRLVKQGATLVITGRNADKLQRLQARILANGGRCRSVVADISLEAGISIVAQEAARVPQVNMLINNAGVSDFIEFEDQSAERIRCLMEANVTGPMLLTQRLLPQLRIQQGMIVNIGSTFGSIGYPGFAAYCASKFAMRGFSEALQRELADSPMQVLYVAPRATRTTINSSAVESMNAELGNRMDEPDWVAEQICAAIIRRTPRVYLGWPEKLFVRINALFPALVAVSISKQLPIIRKYLARQNT</sequence>
<reference evidence="5 6" key="1">
    <citation type="journal article" date="2005" name="Nucleic Acids Res.">
        <title>Genomic blueprint of Hahella chejuensis, a marine microbe producing an algicidal agent.</title>
        <authorList>
            <person name="Jeong H."/>
            <person name="Yim J.H."/>
            <person name="Lee C."/>
            <person name="Choi S.-H."/>
            <person name="Park Y.K."/>
            <person name="Yoon S.H."/>
            <person name="Hur C.-G."/>
            <person name="Kang H.-Y."/>
            <person name="Kim D."/>
            <person name="Lee H.H."/>
            <person name="Park K.H."/>
            <person name="Park S.-H."/>
            <person name="Park H.-S."/>
            <person name="Lee H.K."/>
            <person name="Oh T.K."/>
            <person name="Kim J.F."/>
        </authorList>
    </citation>
    <scope>NUCLEOTIDE SEQUENCE [LARGE SCALE GENOMIC DNA]</scope>
    <source>
        <strain evidence="5 6">KCTC 2396</strain>
    </source>
</reference>
<dbReference type="PANTHER" id="PTHR44196:SF1">
    <property type="entry name" value="DEHYDROGENASE_REDUCTASE SDR FAMILY MEMBER 7B"/>
    <property type="match status" value="1"/>
</dbReference>
<evidence type="ECO:0000313" key="5">
    <source>
        <dbReference type="EMBL" id="ABC33250.1"/>
    </source>
</evidence>
<dbReference type="eggNOG" id="COG0300">
    <property type="taxonomic scope" value="Bacteria"/>
</dbReference>
<dbReference type="KEGG" id="hch:HCH_06616"/>
<dbReference type="GO" id="GO:0016020">
    <property type="term" value="C:membrane"/>
    <property type="evidence" value="ECO:0007669"/>
    <property type="project" value="TreeGrafter"/>
</dbReference>
<dbReference type="PRINTS" id="PR00080">
    <property type="entry name" value="SDRFAMILY"/>
</dbReference>
<organism evidence="5 6">
    <name type="scientific">Hahella chejuensis (strain KCTC 2396)</name>
    <dbReference type="NCBI Taxonomy" id="349521"/>
    <lineage>
        <taxon>Bacteria</taxon>
        <taxon>Pseudomonadati</taxon>
        <taxon>Pseudomonadota</taxon>
        <taxon>Gammaproteobacteria</taxon>
        <taxon>Oceanospirillales</taxon>
        <taxon>Hahellaceae</taxon>
        <taxon>Hahella</taxon>
    </lineage>
</organism>
<proteinExistence type="inferred from homology"/>
<name>Q2S7X4_HAHCH</name>
<dbReference type="PRINTS" id="PR00081">
    <property type="entry name" value="GDHRDH"/>
</dbReference>
<evidence type="ECO:0000256" key="2">
    <source>
        <dbReference type="ARBA" id="ARBA00023002"/>
    </source>
</evidence>
<dbReference type="HOGENOM" id="CLU_010194_2_1_6"/>
<dbReference type="PROSITE" id="PS00061">
    <property type="entry name" value="ADH_SHORT"/>
    <property type="match status" value="1"/>
</dbReference>
<keyword evidence="6" id="KW-1185">Reference proteome</keyword>
<gene>
    <name evidence="5" type="ordered locus">HCH_06616</name>
</gene>
<protein>
    <submittedName>
        <fullName evidence="5">Short-chain alcohol dehydrogenase-like protein</fullName>
    </submittedName>
</protein>
<dbReference type="InterPro" id="IPR020904">
    <property type="entry name" value="Sc_DH/Rdtase_CS"/>
</dbReference>
<dbReference type="NCBIfam" id="NF006565">
    <property type="entry name" value="PRK09072.1"/>
    <property type="match status" value="1"/>
</dbReference>
<dbReference type="SMART" id="SM00822">
    <property type="entry name" value="PKS_KR"/>
    <property type="match status" value="1"/>
</dbReference>
<dbReference type="Gene3D" id="3.40.50.720">
    <property type="entry name" value="NAD(P)-binding Rossmann-like Domain"/>
    <property type="match status" value="1"/>
</dbReference>
<dbReference type="InterPro" id="IPR036291">
    <property type="entry name" value="NAD(P)-bd_dom_sf"/>
</dbReference>
<dbReference type="InterPro" id="IPR002347">
    <property type="entry name" value="SDR_fam"/>
</dbReference>
<evidence type="ECO:0000259" key="4">
    <source>
        <dbReference type="SMART" id="SM00822"/>
    </source>
</evidence>
<feature type="domain" description="Ketoreductase" evidence="4">
    <location>
        <begin position="6"/>
        <end position="184"/>
    </location>
</feature>
<dbReference type="PANTHER" id="PTHR44196">
    <property type="entry name" value="DEHYDROGENASE/REDUCTASE SDR FAMILY MEMBER 7B"/>
    <property type="match status" value="1"/>
</dbReference>
<dbReference type="GO" id="GO:0016491">
    <property type="term" value="F:oxidoreductase activity"/>
    <property type="evidence" value="ECO:0007669"/>
    <property type="project" value="UniProtKB-KW"/>
</dbReference>
<evidence type="ECO:0000256" key="1">
    <source>
        <dbReference type="ARBA" id="ARBA00006484"/>
    </source>
</evidence>
<dbReference type="RefSeq" id="WP_011400302.1">
    <property type="nucleotide sequence ID" value="NC_007645.1"/>
</dbReference>